<evidence type="ECO:0000256" key="1">
    <source>
        <dbReference type="ARBA" id="ARBA00004123"/>
    </source>
</evidence>
<proteinExistence type="inferred from homology"/>
<dbReference type="Pfam" id="PF04189">
    <property type="entry name" value="Gcd10p"/>
    <property type="match status" value="1"/>
</dbReference>
<evidence type="ECO:0000256" key="3">
    <source>
        <dbReference type="ARBA" id="ARBA00021704"/>
    </source>
</evidence>
<dbReference type="GeneID" id="107265192"/>
<comment type="similarity">
    <text evidence="2">Belongs to the TRM6/GCD10 family.</text>
</comment>
<evidence type="ECO:0000313" key="9">
    <source>
        <dbReference type="RefSeq" id="XP_015589866.1"/>
    </source>
</evidence>
<protein>
    <recommendedName>
        <fullName evidence="3">tRNA (adenine(58)-N(1))-methyltransferase non-catalytic subunit TRM6</fullName>
    </recommendedName>
    <alternativeName>
        <fullName evidence="6">tRNA(m1A58)-methyltransferase subunit TRM6</fullName>
    </alternativeName>
</protein>
<dbReference type="PANTHER" id="PTHR12945">
    <property type="entry name" value="TRANSLATION INITIATION FACTOR EIF3-RELATED"/>
    <property type="match status" value="1"/>
</dbReference>
<dbReference type="RefSeq" id="XP_015589866.1">
    <property type="nucleotide sequence ID" value="XM_015734380.2"/>
</dbReference>
<evidence type="ECO:0000256" key="4">
    <source>
        <dbReference type="ARBA" id="ARBA00022694"/>
    </source>
</evidence>
<dbReference type="GO" id="GO:0031515">
    <property type="term" value="C:tRNA (m1A) methyltransferase complex"/>
    <property type="evidence" value="ECO:0007669"/>
    <property type="project" value="InterPro"/>
</dbReference>
<dbReference type="CTD" id="51605"/>
<dbReference type="InterPro" id="IPR017423">
    <property type="entry name" value="TRM6"/>
</dbReference>
<gene>
    <name evidence="9" type="primary">LOC107265192</name>
</gene>
<dbReference type="GO" id="GO:0030488">
    <property type="term" value="P:tRNA methylation"/>
    <property type="evidence" value="ECO:0007669"/>
    <property type="project" value="InterPro"/>
</dbReference>
<evidence type="ECO:0000256" key="6">
    <source>
        <dbReference type="ARBA" id="ARBA00032319"/>
    </source>
</evidence>
<evidence type="ECO:0000256" key="7">
    <source>
        <dbReference type="SAM" id="MobiDB-lite"/>
    </source>
</evidence>
<dbReference type="Proteomes" id="UP000694920">
    <property type="component" value="Unplaced"/>
</dbReference>
<keyword evidence="5" id="KW-0539">Nucleus</keyword>
<evidence type="ECO:0000256" key="2">
    <source>
        <dbReference type="ARBA" id="ARBA00008320"/>
    </source>
</evidence>
<evidence type="ECO:0000256" key="5">
    <source>
        <dbReference type="ARBA" id="ARBA00023242"/>
    </source>
</evidence>
<accession>A0AAJ7BMQ6</accession>
<comment type="subcellular location">
    <subcellularLocation>
        <location evidence="1">Nucleus</location>
    </subcellularLocation>
</comment>
<sequence length="448" mass="50520">MSAADTLRQDIIAVGSYVIVQRQKYRKLYKLPAENGGGNMLALGKERVEMSAIIGKPFWTTFKMIPTNSNKKLTNGKSYRLEEVHAAESLDDLKDLLPSGMDNRKITDDGTSQKLSTQEIMELREAGKSGREIVGSLIENSQTFSAKTKYSQEKYLRKKERKYFLYLTIHKPTIHLLQEIYFQQDHVKIGSLRMDSLAQILSYCDVKSDGLYLLYDSGSQGLAAASLLTRIGAKTSGRLVYLHPGNMAQTTLIRAMNFSNEQINRLSTVNIYSLMRMYYQDAMESKESFGSRDASGDSSKLVDPDSPEAQIQCNDSPNLLKRKHSDATVSSMVPKKKPKWLSETQSAVDLLKSCKVEGLAILAAKEHPLNIVKGLLPFLGTSRPFVIFHAYREPLQEVYVMLKQRCDVMNIRLLSNFLRSYQVLDDRTHPDILMNDVGGYLLVGYLVN</sequence>
<name>A0AAJ7BMQ6_CEPCN</name>
<dbReference type="GO" id="GO:0005634">
    <property type="term" value="C:nucleus"/>
    <property type="evidence" value="ECO:0007669"/>
    <property type="project" value="UniProtKB-SubCell"/>
</dbReference>
<dbReference type="AlphaFoldDB" id="A0AAJ7BMQ6"/>
<reference evidence="9" key="1">
    <citation type="submission" date="2025-08" db="UniProtKB">
        <authorList>
            <consortium name="RefSeq"/>
        </authorList>
    </citation>
    <scope>IDENTIFICATION</scope>
</reference>
<keyword evidence="4" id="KW-0819">tRNA processing</keyword>
<dbReference type="PANTHER" id="PTHR12945:SF0">
    <property type="entry name" value="TRNA (ADENINE(58)-N(1))-METHYLTRANSFERASE NON-CATALYTIC SUBUNIT TRM6"/>
    <property type="match status" value="1"/>
</dbReference>
<evidence type="ECO:0000313" key="8">
    <source>
        <dbReference type="Proteomes" id="UP000694920"/>
    </source>
</evidence>
<keyword evidence="8" id="KW-1185">Reference proteome</keyword>
<feature type="region of interest" description="Disordered" evidence="7">
    <location>
        <begin position="288"/>
        <end position="313"/>
    </location>
</feature>
<dbReference type="KEGG" id="ccin:107265192"/>
<organism evidence="8 9">
    <name type="scientific">Cephus cinctus</name>
    <name type="common">Wheat stem sawfly</name>
    <dbReference type="NCBI Taxonomy" id="211228"/>
    <lineage>
        <taxon>Eukaryota</taxon>
        <taxon>Metazoa</taxon>
        <taxon>Ecdysozoa</taxon>
        <taxon>Arthropoda</taxon>
        <taxon>Hexapoda</taxon>
        <taxon>Insecta</taxon>
        <taxon>Pterygota</taxon>
        <taxon>Neoptera</taxon>
        <taxon>Endopterygota</taxon>
        <taxon>Hymenoptera</taxon>
        <taxon>Cephoidea</taxon>
        <taxon>Cephidae</taxon>
        <taxon>Cephus</taxon>
    </lineage>
</organism>